<comment type="subcellular location">
    <subcellularLocation>
        <location evidence="1">Nucleus</location>
    </subcellularLocation>
</comment>
<sequence length="258" mass="28365">MSTPQSQPLSKTLLERTHSPTHASTLHTDLILRRPLFLTPTTTTDLSTSTRAQRAAKRTAKEASKERRNRKPKPLSAKQKRALGVHEIERRSGLWNDMQALHALWLGYVREILGISGRENGGGRGVHVAKDQAGPLLSSADLHGAGVEVVRCRNVSRVGIKGIVVKETRGTVEVVVKGDAIKVVPKEHTVFRVEIPVGGSEDVGGGKDGVAEQVDRQEEGHEDSKNQVLVFELHGSQFIHRPTERATRKLKMHLPPDL</sequence>
<dbReference type="PIRSF" id="PIRSF027081">
    <property type="entry name" value="RNase_P/MRP_p29_subunit"/>
    <property type="match status" value="1"/>
</dbReference>
<keyword evidence="5" id="KW-0540">Nuclease</keyword>
<dbReference type="InterPro" id="IPR002730">
    <property type="entry name" value="Rpp29/RNP1"/>
</dbReference>
<dbReference type="SUPFAM" id="SSF101744">
    <property type="entry name" value="Rof/RNase P subunit-like"/>
    <property type="match status" value="1"/>
</dbReference>
<evidence type="ECO:0000313" key="10">
    <source>
        <dbReference type="EMBL" id="KAF2672347.1"/>
    </source>
</evidence>
<organism evidence="10 11">
    <name type="scientific">Microthyrium microscopicum</name>
    <dbReference type="NCBI Taxonomy" id="703497"/>
    <lineage>
        <taxon>Eukaryota</taxon>
        <taxon>Fungi</taxon>
        <taxon>Dikarya</taxon>
        <taxon>Ascomycota</taxon>
        <taxon>Pezizomycotina</taxon>
        <taxon>Dothideomycetes</taxon>
        <taxon>Dothideomycetes incertae sedis</taxon>
        <taxon>Microthyriales</taxon>
        <taxon>Microthyriaceae</taxon>
        <taxon>Microthyrium</taxon>
    </lineage>
</organism>
<feature type="compositionally biased region" description="Low complexity" evidence="9">
    <location>
        <begin position="41"/>
        <end position="53"/>
    </location>
</feature>
<dbReference type="AlphaFoldDB" id="A0A6A6ULL4"/>
<dbReference type="GO" id="GO:0005634">
    <property type="term" value="C:nucleus"/>
    <property type="evidence" value="ECO:0007669"/>
    <property type="project" value="UniProtKB-SubCell"/>
</dbReference>
<keyword evidence="4 8" id="KW-0819">tRNA processing</keyword>
<dbReference type="HAMAP" id="MF_00754">
    <property type="entry name" value="RNase_P_1"/>
    <property type="match status" value="1"/>
</dbReference>
<evidence type="ECO:0000256" key="4">
    <source>
        <dbReference type="ARBA" id="ARBA00022694"/>
    </source>
</evidence>
<dbReference type="Pfam" id="PF01868">
    <property type="entry name" value="RNase_P-MRP_p29"/>
    <property type="match status" value="1"/>
</dbReference>
<reference evidence="10" key="1">
    <citation type="journal article" date="2020" name="Stud. Mycol.">
        <title>101 Dothideomycetes genomes: a test case for predicting lifestyles and emergence of pathogens.</title>
        <authorList>
            <person name="Haridas S."/>
            <person name="Albert R."/>
            <person name="Binder M."/>
            <person name="Bloem J."/>
            <person name="Labutti K."/>
            <person name="Salamov A."/>
            <person name="Andreopoulos B."/>
            <person name="Baker S."/>
            <person name="Barry K."/>
            <person name="Bills G."/>
            <person name="Bluhm B."/>
            <person name="Cannon C."/>
            <person name="Castanera R."/>
            <person name="Culley D."/>
            <person name="Daum C."/>
            <person name="Ezra D."/>
            <person name="Gonzalez J."/>
            <person name="Henrissat B."/>
            <person name="Kuo A."/>
            <person name="Liang C."/>
            <person name="Lipzen A."/>
            <person name="Lutzoni F."/>
            <person name="Magnuson J."/>
            <person name="Mondo S."/>
            <person name="Nolan M."/>
            <person name="Ohm R."/>
            <person name="Pangilinan J."/>
            <person name="Park H.-J."/>
            <person name="Ramirez L."/>
            <person name="Alfaro M."/>
            <person name="Sun H."/>
            <person name="Tritt A."/>
            <person name="Yoshinaga Y."/>
            <person name="Zwiers L.-H."/>
            <person name="Turgeon B."/>
            <person name="Goodwin S."/>
            <person name="Spatafora J."/>
            <person name="Crous P."/>
            <person name="Grigoriev I."/>
        </authorList>
    </citation>
    <scope>NUCLEOTIDE SEQUENCE</scope>
    <source>
        <strain evidence="10">CBS 115976</strain>
    </source>
</reference>
<dbReference type="InterPro" id="IPR023538">
    <property type="entry name" value="RNP1"/>
</dbReference>
<evidence type="ECO:0000256" key="7">
    <source>
        <dbReference type="ARBA" id="ARBA00022801"/>
    </source>
</evidence>
<dbReference type="GO" id="GO:0016787">
    <property type="term" value="F:hydrolase activity"/>
    <property type="evidence" value="ECO:0007669"/>
    <property type="project" value="UniProtKB-KW"/>
</dbReference>
<gene>
    <name evidence="10" type="ORF">BT63DRAFT_411623</name>
</gene>
<dbReference type="InterPro" id="IPR036980">
    <property type="entry name" value="RNase_P/MRP_Rpp29_sf"/>
</dbReference>
<evidence type="ECO:0000256" key="9">
    <source>
        <dbReference type="SAM" id="MobiDB-lite"/>
    </source>
</evidence>
<feature type="compositionally biased region" description="Basic residues" evidence="9">
    <location>
        <begin position="67"/>
        <end position="82"/>
    </location>
</feature>
<protein>
    <recommendedName>
        <fullName evidence="8">Ribonuclease P protein subunit</fullName>
    </recommendedName>
</protein>
<dbReference type="PANTHER" id="PTHR13348:SF0">
    <property type="entry name" value="RIBONUCLEASE P PROTEIN SUBUNIT P29"/>
    <property type="match status" value="1"/>
</dbReference>
<dbReference type="Gene3D" id="2.30.30.210">
    <property type="entry name" value="Ribonuclease P/MRP, subunit p29"/>
    <property type="match status" value="1"/>
</dbReference>
<dbReference type="SMART" id="SM00538">
    <property type="entry name" value="POP4"/>
    <property type="match status" value="1"/>
</dbReference>
<dbReference type="GO" id="GO:0001682">
    <property type="term" value="P:tRNA 5'-leader removal"/>
    <property type="evidence" value="ECO:0007669"/>
    <property type="project" value="InterPro"/>
</dbReference>
<dbReference type="PANTHER" id="PTHR13348">
    <property type="entry name" value="RIBONUCLEASE P SUBUNIT P29"/>
    <property type="match status" value="1"/>
</dbReference>
<dbReference type="Proteomes" id="UP000799302">
    <property type="component" value="Unassembled WGS sequence"/>
</dbReference>
<accession>A0A6A6ULL4</accession>
<dbReference type="OrthoDB" id="124041at2759"/>
<name>A0A6A6ULL4_9PEZI</name>
<dbReference type="GO" id="GO:0004519">
    <property type="term" value="F:endonuclease activity"/>
    <property type="evidence" value="ECO:0007669"/>
    <property type="project" value="UniProtKB-KW"/>
</dbReference>
<dbReference type="GO" id="GO:0000172">
    <property type="term" value="C:ribonuclease MRP complex"/>
    <property type="evidence" value="ECO:0007669"/>
    <property type="project" value="InterPro"/>
</dbReference>
<evidence type="ECO:0000256" key="3">
    <source>
        <dbReference type="ARBA" id="ARBA00022490"/>
    </source>
</evidence>
<evidence type="ECO:0000256" key="6">
    <source>
        <dbReference type="ARBA" id="ARBA00022759"/>
    </source>
</evidence>
<dbReference type="EMBL" id="MU004232">
    <property type="protein sequence ID" value="KAF2672347.1"/>
    <property type="molecule type" value="Genomic_DNA"/>
</dbReference>
<feature type="compositionally biased region" description="Polar residues" evidence="9">
    <location>
        <begin position="1"/>
        <end position="10"/>
    </location>
</feature>
<keyword evidence="8" id="KW-0539">Nucleus</keyword>
<dbReference type="GO" id="GO:0030677">
    <property type="term" value="C:ribonuclease P complex"/>
    <property type="evidence" value="ECO:0007669"/>
    <property type="project" value="InterPro"/>
</dbReference>
<evidence type="ECO:0000256" key="1">
    <source>
        <dbReference type="ARBA" id="ARBA00004123"/>
    </source>
</evidence>
<dbReference type="InterPro" id="IPR016848">
    <property type="entry name" value="RNase_P/MRP_Rpp29-subunit"/>
</dbReference>
<dbReference type="GO" id="GO:0006364">
    <property type="term" value="P:rRNA processing"/>
    <property type="evidence" value="ECO:0007669"/>
    <property type="project" value="TreeGrafter"/>
</dbReference>
<dbReference type="GO" id="GO:0033204">
    <property type="term" value="F:ribonuclease P RNA binding"/>
    <property type="evidence" value="ECO:0007669"/>
    <property type="project" value="InterPro"/>
</dbReference>
<evidence type="ECO:0000256" key="8">
    <source>
        <dbReference type="PIRNR" id="PIRNR027081"/>
    </source>
</evidence>
<keyword evidence="3" id="KW-0963">Cytoplasm</keyword>
<evidence type="ECO:0000256" key="5">
    <source>
        <dbReference type="ARBA" id="ARBA00022722"/>
    </source>
</evidence>
<keyword evidence="11" id="KW-1185">Reference proteome</keyword>
<feature type="region of interest" description="Disordered" evidence="9">
    <location>
        <begin position="41"/>
        <end position="82"/>
    </location>
</feature>
<comment type="similarity">
    <text evidence="2">Belongs to the eukaryotic/archaeal RNase P protein component 1 family.</text>
</comment>
<feature type="region of interest" description="Disordered" evidence="9">
    <location>
        <begin position="1"/>
        <end position="25"/>
    </location>
</feature>
<dbReference type="InterPro" id="IPR023534">
    <property type="entry name" value="Rof/RNase_P-like"/>
</dbReference>
<proteinExistence type="inferred from homology"/>
<keyword evidence="6" id="KW-0255">Endonuclease</keyword>
<keyword evidence="7" id="KW-0378">Hydrolase</keyword>
<evidence type="ECO:0000256" key="2">
    <source>
        <dbReference type="ARBA" id="ARBA00006181"/>
    </source>
</evidence>
<evidence type="ECO:0000313" key="11">
    <source>
        <dbReference type="Proteomes" id="UP000799302"/>
    </source>
</evidence>